<reference evidence="2 3" key="1">
    <citation type="submission" date="2024-01" db="EMBL/GenBank/DDBJ databases">
        <title>A telomere-to-telomere, gap-free genome of sweet tea (Lithocarpus litseifolius).</title>
        <authorList>
            <person name="Zhou J."/>
        </authorList>
    </citation>
    <scope>NUCLEOTIDE SEQUENCE [LARGE SCALE GENOMIC DNA]</scope>
    <source>
        <strain evidence="2">Zhou-2022a</strain>
        <tissue evidence="2">Leaf</tissue>
    </source>
</reference>
<accession>A0AAW2BCI3</accession>
<dbReference type="EMBL" id="JAZDWU010000052">
    <property type="protein sequence ID" value="KAK9982679.1"/>
    <property type="molecule type" value="Genomic_DNA"/>
</dbReference>
<organism evidence="2 3">
    <name type="scientific">Lithocarpus litseifolius</name>
    <dbReference type="NCBI Taxonomy" id="425828"/>
    <lineage>
        <taxon>Eukaryota</taxon>
        <taxon>Viridiplantae</taxon>
        <taxon>Streptophyta</taxon>
        <taxon>Embryophyta</taxon>
        <taxon>Tracheophyta</taxon>
        <taxon>Spermatophyta</taxon>
        <taxon>Magnoliopsida</taxon>
        <taxon>eudicotyledons</taxon>
        <taxon>Gunneridae</taxon>
        <taxon>Pentapetalae</taxon>
        <taxon>rosids</taxon>
        <taxon>fabids</taxon>
        <taxon>Fagales</taxon>
        <taxon>Fagaceae</taxon>
        <taxon>Lithocarpus</taxon>
    </lineage>
</organism>
<sequence>MFSLFSKFTAGAPEIRRFPPFGNNESDAYWIRIGNQGFRNRNPLWVRYEENPQVRDWLGSSEEVSRRISRLRSDMKKKFRVFLRENLSKTIFTSIKSSG</sequence>
<comment type="caution">
    <text evidence="2">The sequence shown here is derived from an EMBL/GenBank/DDBJ whole genome shotgun (WGS) entry which is preliminary data.</text>
</comment>
<name>A0AAW2BCI3_9ROSI</name>
<dbReference type="Proteomes" id="UP001459277">
    <property type="component" value="Unassembled WGS sequence"/>
</dbReference>
<dbReference type="EMBL" id="JAZDWU010000154">
    <property type="protein sequence ID" value="KAK9982108.1"/>
    <property type="molecule type" value="Genomic_DNA"/>
</dbReference>
<protein>
    <submittedName>
        <fullName evidence="2">Uncharacterized protein</fullName>
    </submittedName>
</protein>
<gene>
    <name evidence="1" type="ORF">SO802_035037</name>
    <name evidence="2" type="ORF">SO802_035412</name>
</gene>
<keyword evidence="3" id="KW-1185">Reference proteome</keyword>
<evidence type="ECO:0000313" key="2">
    <source>
        <dbReference type="EMBL" id="KAK9982679.1"/>
    </source>
</evidence>
<dbReference type="AlphaFoldDB" id="A0AAW2BCI3"/>
<proteinExistence type="predicted"/>
<evidence type="ECO:0000313" key="1">
    <source>
        <dbReference type="EMBL" id="KAK9982108.1"/>
    </source>
</evidence>
<evidence type="ECO:0000313" key="3">
    <source>
        <dbReference type="Proteomes" id="UP001459277"/>
    </source>
</evidence>